<evidence type="ECO:0000313" key="5">
    <source>
        <dbReference type="Proteomes" id="UP000789390"/>
    </source>
</evidence>
<comment type="similarity">
    <text evidence="1">Belongs to the peroxin-19 family.</text>
</comment>
<dbReference type="OrthoDB" id="21292at2759"/>
<accession>A0A8J2WVK1</accession>
<dbReference type="EMBL" id="CAKKLH010000337">
    <property type="protein sequence ID" value="CAH0113324.1"/>
    <property type="molecule type" value="Genomic_DNA"/>
</dbReference>
<evidence type="ECO:0000313" key="4">
    <source>
        <dbReference type="EMBL" id="CAH0113324.1"/>
    </source>
</evidence>
<sequence>MSESNSNDPKSVKDAADKNEESNGDDEELDALLDGICLEGFDKPALQVPKSKDDVKAEAAAPKIRCETASGGSGDTEFAESLLKVSQEAAAKVFERQTRSGSIFADTLRYLAEGTESLQTEVDEATLAKMLEKMAFGPDGGFGDSAGGDMGGLGDILPAMQGMLQSLLSKELLYPSIKDIVGKVSDHLRRAESQSCSS</sequence>
<dbReference type="PANTHER" id="PTHR12774:SF2">
    <property type="entry name" value="PEROXISOMAL BIOGENESIS FACTOR 19"/>
    <property type="match status" value="1"/>
</dbReference>
<feature type="compositionally biased region" description="Basic and acidic residues" evidence="3">
    <location>
        <begin position="10"/>
        <end position="21"/>
    </location>
</feature>
<evidence type="ECO:0000256" key="2">
    <source>
        <dbReference type="ARBA" id="ARBA00029688"/>
    </source>
</evidence>
<dbReference type="InterPro" id="IPR006708">
    <property type="entry name" value="Pex19"/>
</dbReference>
<name>A0A8J2WVK1_9CRUS</name>
<comment type="caution">
    <text evidence="4">The sequence shown here is derived from an EMBL/GenBank/DDBJ whole genome shotgun (WGS) entry which is preliminary data.</text>
</comment>
<reference evidence="4" key="1">
    <citation type="submission" date="2021-11" db="EMBL/GenBank/DDBJ databases">
        <authorList>
            <person name="Schell T."/>
        </authorList>
    </citation>
    <scope>NUCLEOTIDE SEQUENCE</scope>
    <source>
        <strain evidence="4">M5</strain>
    </source>
</reference>
<dbReference type="Pfam" id="PF04614">
    <property type="entry name" value="Pex19"/>
    <property type="match status" value="1"/>
</dbReference>
<dbReference type="Proteomes" id="UP000789390">
    <property type="component" value="Unassembled WGS sequence"/>
</dbReference>
<dbReference type="GO" id="GO:0005778">
    <property type="term" value="C:peroxisomal membrane"/>
    <property type="evidence" value="ECO:0007669"/>
    <property type="project" value="TreeGrafter"/>
</dbReference>
<evidence type="ECO:0000256" key="3">
    <source>
        <dbReference type="SAM" id="MobiDB-lite"/>
    </source>
</evidence>
<dbReference type="InterPro" id="IPR038322">
    <property type="entry name" value="Pex19_C_sf"/>
</dbReference>
<dbReference type="PANTHER" id="PTHR12774">
    <property type="entry name" value="PEROXISOMAL BIOGENESIS FACTOR 19"/>
    <property type="match status" value="1"/>
</dbReference>
<evidence type="ECO:0000256" key="1">
    <source>
        <dbReference type="ARBA" id="ARBA00006326"/>
    </source>
</evidence>
<dbReference type="GO" id="GO:0033328">
    <property type="term" value="F:peroxisome membrane targeting sequence binding"/>
    <property type="evidence" value="ECO:0007669"/>
    <property type="project" value="TreeGrafter"/>
</dbReference>
<dbReference type="AlphaFoldDB" id="A0A8J2WVK1"/>
<organism evidence="4 5">
    <name type="scientific">Daphnia galeata</name>
    <dbReference type="NCBI Taxonomy" id="27404"/>
    <lineage>
        <taxon>Eukaryota</taxon>
        <taxon>Metazoa</taxon>
        <taxon>Ecdysozoa</taxon>
        <taxon>Arthropoda</taxon>
        <taxon>Crustacea</taxon>
        <taxon>Branchiopoda</taxon>
        <taxon>Diplostraca</taxon>
        <taxon>Cladocera</taxon>
        <taxon>Anomopoda</taxon>
        <taxon>Daphniidae</taxon>
        <taxon>Daphnia</taxon>
    </lineage>
</organism>
<keyword evidence="5" id="KW-1185">Reference proteome</keyword>
<dbReference type="GO" id="GO:0045046">
    <property type="term" value="P:protein import into peroxisome membrane"/>
    <property type="evidence" value="ECO:0007669"/>
    <property type="project" value="TreeGrafter"/>
</dbReference>
<feature type="region of interest" description="Disordered" evidence="3">
    <location>
        <begin position="1"/>
        <end position="29"/>
    </location>
</feature>
<dbReference type="Gene3D" id="1.20.120.900">
    <property type="entry name" value="Pex19, mPTS binding domain"/>
    <property type="match status" value="1"/>
</dbReference>
<gene>
    <name evidence="4" type="ORF">DGAL_LOCUS17209</name>
</gene>
<proteinExistence type="inferred from homology"/>
<protein>
    <recommendedName>
        <fullName evidence="2">Peroxin-19</fullName>
    </recommendedName>
</protein>